<accession>A0A328HKK0</accession>
<evidence type="ECO:0000256" key="2">
    <source>
        <dbReference type="ARBA" id="ARBA00005887"/>
    </source>
</evidence>
<keyword evidence="6 9" id="KW-0472">Membrane</keyword>
<feature type="transmembrane region" description="Helical" evidence="9">
    <location>
        <begin position="6"/>
        <end position="27"/>
    </location>
</feature>
<keyword evidence="4 9" id="KW-0812">Transmembrane</keyword>
<protein>
    <recommendedName>
        <fullName evidence="8 9">Ammonium transporter</fullName>
    </recommendedName>
</protein>
<dbReference type="PANTHER" id="PTHR43029">
    <property type="entry name" value="AMMONIUM TRANSPORTER MEP2"/>
    <property type="match status" value="1"/>
</dbReference>
<evidence type="ECO:0000259" key="10">
    <source>
        <dbReference type="Pfam" id="PF00909"/>
    </source>
</evidence>
<dbReference type="InterPro" id="IPR001905">
    <property type="entry name" value="Ammonium_transpt"/>
</dbReference>
<keyword evidence="3 9" id="KW-0813">Transport</keyword>
<keyword evidence="5 9" id="KW-1133">Transmembrane helix</keyword>
<dbReference type="Proteomes" id="UP000249166">
    <property type="component" value="Unassembled WGS sequence"/>
</dbReference>
<gene>
    <name evidence="11" type="ORF">DBZ45_09125</name>
</gene>
<feature type="transmembrane region" description="Helical" evidence="9">
    <location>
        <begin position="126"/>
        <end position="150"/>
    </location>
</feature>
<feature type="transmembrane region" description="Helical" evidence="9">
    <location>
        <begin position="319"/>
        <end position="337"/>
    </location>
</feature>
<feature type="transmembrane region" description="Helical" evidence="9">
    <location>
        <begin position="233"/>
        <end position="252"/>
    </location>
</feature>
<feature type="transmembrane region" description="Helical" evidence="9">
    <location>
        <begin position="357"/>
        <end position="380"/>
    </location>
</feature>
<feature type="domain" description="Ammonium transporter AmtB-like" evidence="10">
    <location>
        <begin position="7"/>
        <end position="410"/>
    </location>
</feature>
<dbReference type="InterPro" id="IPR024041">
    <property type="entry name" value="NH4_transpt_AmtB-like_dom"/>
</dbReference>
<evidence type="ECO:0000313" key="12">
    <source>
        <dbReference type="Proteomes" id="UP000249166"/>
    </source>
</evidence>
<dbReference type="GO" id="GO:0008519">
    <property type="term" value="F:ammonium channel activity"/>
    <property type="evidence" value="ECO:0007669"/>
    <property type="project" value="InterPro"/>
</dbReference>
<dbReference type="NCBIfam" id="TIGR00836">
    <property type="entry name" value="amt"/>
    <property type="match status" value="1"/>
</dbReference>
<feature type="transmembrane region" description="Helical" evidence="9">
    <location>
        <begin position="204"/>
        <end position="221"/>
    </location>
</feature>
<dbReference type="OrthoDB" id="9814202at2"/>
<dbReference type="PANTHER" id="PTHR43029:SF10">
    <property type="entry name" value="AMMONIUM TRANSPORTER MEP2"/>
    <property type="match status" value="1"/>
</dbReference>
<proteinExistence type="inferred from homology"/>
<dbReference type="Pfam" id="PF00909">
    <property type="entry name" value="Ammonium_transp"/>
    <property type="match status" value="1"/>
</dbReference>
<comment type="subcellular location">
    <subcellularLocation>
        <location evidence="9">Cell membrane</location>
        <topology evidence="9">Multi-pass membrane protein</topology>
    </subcellularLocation>
    <subcellularLocation>
        <location evidence="1">Membrane</location>
        <topology evidence="1">Multi-pass membrane protein</topology>
    </subcellularLocation>
</comment>
<dbReference type="SUPFAM" id="SSF111352">
    <property type="entry name" value="Ammonium transporter"/>
    <property type="match status" value="1"/>
</dbReference>
<evidence type="ECO:0000256" key="9">
    <source>
        <dbReference type="RuleBase" id="RU362002"/>
    </source>
</evidence>
<feature type="transmembrane region" description="Helical" evidence="9">
    <location>
        <begin position="39"/>
        <end position="57"/>
    </location>
</feature>
<sequence length="414" mass="43367">MPQADLAWLLAAFALVALMFPGLAFYYGGLLGKNNILNMFMMVLSTLAVTAILYVLYGYGMVSGNSVAGLGIVGNPFEFFGMIGFESDDGSGGPQSIYWAAFFVLFAAITVAIVASGAAGRMRFGAWIIFSAIWLTVVYFPIAHWVFTYTDEETGYVGGWLRNVVHLHDFAGGTAVHMTAGVGALALALVLGKSKAPQAKPHNLPFAILGAGILWFGWFGFNGGSAAGANFLSQYVVMTTLLAGCAGIIGYLAIERVRDGRPSALGLATGAIAGLVGITPSADAVNPLGALAVGAASGAVVCWAITWKQKWGVDDTLDAFAVHGIGGIVGTLCVVLIGAKSAPAGVTGLVFGGDWSILWRELIAIAATCLYAFIATYAIAWTLNKVMNIRVDEETEHRGLDLTLHAESAYAEVE</sequence>
<evidence type="ECO:0000256" key="4">
    <source>
        <dbReference type="ARBA" id="ARBA00022692"/>
    </source>
</evidence>
<dbReference type="AlphaFoldDB" id="A0A328HKK0"/>
<evidence type="ECO:0000256" key="3">
    <source>
        <dbReference type="ARBA" id="ARBA00022448"/>
    </source>
</evidence>
<evidence type="ECO:0000256" key="7">
    <source>
        <dbReference type="ARBA" id="ARBA00023177"/>
    </source>
</evidence>
<dbReference type="EMBL" id="QLNP01000067">
    <property type="protein sequence ID" value="RAM37750.1"/>
    <property type="molecule type" value="Genomic_DNA"/>
</dbReference>
<evidence type="ECO:0000256" key="5">
    <source>
        <dbReference type="ARBA" id="ARBA00022989"/>
    </source>
</evidence>
<dbReference type="InterPro" id="IPR029020">
    <property type="entry name" value="Ammonium/urea_transptr"/>
</dbReference>
<evidence type="ECO:0000256" key="6">
    <source>
        <dbReference type="ARBA" id="ARBA00023136"/>
    </source>
</evidence>
<dbReference type="Gene3D" id="1.10.3430.10">
    <property type="entry name" value="Ammonium transporter AmtB like domains"/>
    <property type="match status" value="1"/>
</dbReference>
<dbReference type="RefSeq" id="WP_111903599.1">
    <property type="nucleotide sequence ID" value="NZ_QLNP01000067.1"/>
</dbReference>
<dbReference type="GO" id="GO:0005886">
    <property type="term" value="C:plasma membrane"/>
    <property type="evidence" value="ECO:0007669"/>
    <property type="project" value="UniProtKB-SubCell"/>
</dbReference>
<evidence type="ECO:0000313" key="11">
    <source>
        <dbReference type="EMBL" id="RAM37750.1"/>
    </source>
</evidence>
<reference evidence="11 12" key="1">
    <citation type="submission" date="2018-04" db="EMBL/GenBank/DDBJ databases">
        <title>Bacteria isolated from cave deposits of Manipur.</title>
        <authorList>
            <person name="Sahoo D."/>
            <person name="Sarangthem I."/>
            <person name="Nandeibam J."/>
        </authorList>
    </citation>
    <scope>NUCLEOTIDE SEQUENCE [LARGE SCALE GENOMIC DNA]</scope>
    <source>
        <strain evidence="12">mrc11</strain>
    </source>
</reference>
<feature type="transmembrane region" description="Helical" evidence="9">
    <location>
        <begin position="170"/>
        <end position="192"/>
    </location>
</feature>
<keyword evidence="7 9" id="KW-0924">Ammonia transport</keyword>
<evidence type="ECO:0000256" key="1">
    <source>
        <dbReference type="ARBA" id="ARBA00004141"/>
    </source>
</evidence>
<feature type="transmembrane region" description="Helical" evidence="9">
    <location>
        <begin position="97"/>
        <end position="119"/>
    </location>
</feature>
<organism evidence="11 12">
    <name type="scientific">Arthrobacter globiformis</name>
    <dbReference type="NCBI Taxonomy" id="1665"/>
    <lineage>
        <taxon>Bacteria</taxon>
        <taxon>Bacillati</taxon>
        <taxon>Actinomycetota</taxon>
        <taxon>Actinomycetes</taxon>
        <taxon>Micrococcales</taxon>
        <taxon>Micrococcaceae</taxon>
        <taxon>Arthrobacter</taxon>
    </lineage>
</organism>
<evidence type="ECO:0000256" key="8">
    <source>
        <dbReference type="ARBA" id="ARBA00050025"/>
    </source>
</evidence>
<comment type="caution">
    <text evidence="11">The sequence shown here is derived from an EMBL/GenBank/DDBJ whole genome shotgun (WGS) entry which is preliminary data.</text>
</comment>
<feature type="transmembrane region" description="Helical" evidence="9">
    <location>
        <begin position="288"/>
        <end position="307"/>
    </location>
</feature>
<name>A0A328HKK0_ARTGO</name>
<comment type="similarity">
    <text evidence="2 9">Belongs to the ammonia transporter channel (TC 1.A.11.2) family.</text>
</comment>
<feature type="transmembrane region" description="Helical" evidence="9">
    <location>
        <begin position="264"/>
        <end position="282"/>
    </location>
</feature>